<evidence type="ECO:0000313" key="1">
    <source>
        <dbReference type="EMBL" id="KAI0035634.1"/>
    </source>
</evidence>
<evidence type="ECO:0000313" key="2">
    <source>
        <dbReference type="Proteomes" id="UP000814128"/>
    </source>
</evidence>
<reference evidence="1" key="1">
    <citation type="submission" date="2021-02" db="EMBL/GenBank/DDBJ databases">
        <authorList>
            <consortium name="DOE Joint Genome Institute"/>
            <person name="Ahrendt S."/>
            <person name="Looney B.P."/>
            <person name="Miyauchi S."/>
            <person name="Morin E."/>
            <person name="Drula E."/>
            <person name="Courty P.E."/>
            <person name="Chicoki N."/>
            <person name="Fauchery L."/>
            <person name="Kohler A."/>
            <person name="Kuo A."/>
            <person name="Labutti K."/>
            <person name="Pangilinan J."/>
            <person name="Lipzen A."/>
            <person name="Riley R."/>
            <person name="Andreopoulos W."/>
            <person name="He G."/>
            <person name="Johnson J."/>
            <person name="Barry K.W."/>
            <person name="Grigoriev I.V."/>
            <person name="Nagy L."/>
            <person name="Hibbett D."/>
            <person name="Henrissat B."/>
            <person name="Matheny P.B."/>
            <person name="Labbe J."/>
            <person name="Martin F."/>
        </authorList>
    </citation>
    <scope>NUCLEOTIDE SEQUENCE</scope>
    <source>
        <strain evidence="1">EC-137</strain>
    </source>
</reference>
<gene>
    <name evidence="1" type="ORF">K488DRAFT_42769</name>
</gene>
<dbReference type="EMBL" id="MU273481">
    <property type="protein sequence ID" value="KAI0035634.1"/>
    <property type="molecule type" value="Genomic_DNA"/>
</dbReference>
<protein>
    <submittedName>
        <fullName evidence="1">MFS general substrate transporter</fullName>
    </submittedName>
</protein>
<organism evidence="1 2">
    <name type="scientific">Vararia minispora EC-137</name>
    <dbReference type="NCBI Taxonomy" id="1314806"/>
    <lineage>
        <taxon>Eukaryota</taxon>
        <taxon>Fungi</taxon>
        <taxon>Dikarya</taxon>
        <taxon>Basidiomycota</taxon>
        <taxon>Agaricomycotina</taxon>
        <taxon>Agaricomycetes</taxon>
        <taxon>Russulales</taxon>
        <taxon>Lachnocladiaceae</taxon>
        <taxon>Vararia</taxon>
    </lineage>
</organism>
<accession>A0ACB8QUQ5</accession>
<dbReference type="Proteomes" id="UP000814128">
    <property type="component" value="Unassembled WGS sequence"/>
</dbReference>
<reference evidence="1" key="2">
    <citation type="journal article" date="2022" name="New Phytol.">
        <title>Evolutionary transition to the ectomycorrhizal habit in the genomes of a hyperdiverse lineage of mushroom-forming fungi.</title>
        <authorList>
            <person name="Looney B."/>
            <person name="Miyauchi S."/>
            <person name="Morin E."/>
            <person name="Drula E."/>
            <person name="Courty P.E."/>
            <person name="Kohler A."/>
            <person name="Kuo A."/>
            <person name="LaButti K."/>
            <person name="Pangilinan J."/>
            <person name="Lipzen A."/>
            <person name="Riley R."/>
            <person name="Andreopoulos W."/>
            <person name="He G."/>
            <person name="Johnson J."/>
            <person name="Nolan M."/>
            <person name="Tritt A."/>
            <person name="Barry K.W."/>
            <person name="Grigoriev I.V."/>
            <person name="Nagy L.G."/>
            <person name="Hibbett D."/>
            <person name="Henrissat B."/>
            <person name="Matheny P.B."/>
            <person name="Labbe J."/>
            <person name="Martin F.M."/>
        </authorList>
    </citation>
    <scope>NUCLEOTIDE SEQUENCE</scope>
    <source>
        <strain evidence="1">EC-137</strain>
    </source>
</reference>
<sequence>MAPVSASEPFTVFTNREKWIIINLAAFGSLFSPLTANIYFPAIPVMAEQFHRSTEQINLTVTVYMVFQGVAPMLWGTLADRLGRRPIFFACTMILSLSCVGLALCPTDAYWLLMLLRCIQAAGSASTVSPAAGVMSDIATRAERGMFVGVLMLAPSVGPTLGPIIGGGLTQGFGWRSIFWFLCIASTVCSLILLLFLPETLRAIVGNGSIVPPLLYRPLIPAMPRLEGIKTKTPENATRPPAQKLMNPLRILFLPDVFILLFSMGINYAVFYGVLASLSSLFSEVYPFLNQTEIGLCFIAIGAGNSIGALIFGKLIDKDYALFRARWLRRRAEAEHDTATEKGPGYEDTFDEDEFPIERARLRLVPFVIIPFLACVFGYGWCLQAAVHISVPLVLQFLMGLCIGGYINVIQALIVDVFSNQGGSITACNNFVRCSLGAIMVGIFDIILRALGMGWTYVLLGGIGVIALPLSLVVARWGPIWRESRRRRMESHVE</sequence>
<keyword evidence="2" id="KW-1185">Reference proteome</keyword>
<proteinExistence type="predicted"/>
<name>A0ACB8QUQ5_9AGAM</name>
<comment type="caution">
    <text evidence="1">The sequence shown here is derived from an EMBL/GenBank/DDBJ whole genome shotgun (WGS) entry which is preliminary data.</text>
</comment>